<dbReference type="RefSeq" id="WP_070434717.1">
    <property type="nucleotide sequence ID" value="NZ_JACEOR010000336.1"/>
</dbReference>
<dbReference type="SUPFAM" id="SSF48498">
    <property type="entry name" value="Tetracyclin repressor-like, C-terminal domain"/>
    <property type="match status" value="1"/>
</dbReference>
<proteinExistence type="predicted"/>
<dbReference type="Pfam" id="PF00440">
    <property type="entry name" value="TetR_N"/>
    <property type="match status" value="1"/>
</dbReference>
<protein>
    <submittedName>
        <fullName evidence="4">TetR/AcrR family transcriptional regulator</fullName>
    </submittedName>
</protein>
<dbReference type="PANTHER" id="PTHR30055:SF148">
    <property type="entry name" value="TETR-FAMILY TRANSCRIPTIONAL REGULATOR"/>
    <property type="match status" value="1"/>
</dbReference>
<sequence length="175" mass="19184">MPTKIELLDHAVEVLRRGDALALDAVAREAGLTKPGVVHHFGTKEVLTVAVVNRIIDRWEADLHTRASTDAEPIDKLRAYVDYALNGDFDSSDLALLADVNLRERLSALWAERLTPWLGSDIDTDPASRASLRAARLLADGAWFNAALGIPTVRDDERSVLRAIALQLVNEGDPQ</sequence>
<dbReference type="Gene3D" id="1.10.357.10">
    <property type="entry name" value="Tetracycline Repressor, domain 2"/>
    <property type="match status" value="1"/>
</dbReference>
<name>A0A838X3F4_9CORY</name>
<accession>A0A838X3F4</accession>
<keyword evidence="5" id="KW-1185">Reference proteome</keyword>
<dbReference type="PANTHER" id="PTHR30055">
    <property type="entry name" value="HTH-TYPE TRANSCRIPTIONAL REGULATOR RUTR"/>
    <property type="match status" value="1"/>
</dbReference>
<evidence type="ECO:0000313" key="4">
    <source>
        <dbReference type="EMBL" id="MBA4505297.1"/>
    </source>
</evidence>
<dbReference type="EMBL" id="JACEOR010000336">
    <property type="protein sequence ID" value="MBA4505297.1"/>
    <property type="molecule type" value="Genomic_DNA"/>
</dbReference>
<comment type="caution">
    <text evidence="4">The sequence shown here is derived from an EMBL/GenBank/DDBJ whole genome shotgun (WGS) entry which is preliminary data.</text>
</comment>
<dbReference type="Proteomes" id="UP000580709">
    <property type="component" value="Unassembled WGS sequence"/>
</dbReference>
<dbReference type="InterPro" id="IPR050109">
    <property type="entry name" value="HTH-type_TetR-like_transc_reg"/>
</dbReference>
<evidence type="ECO:0000256" key="1">
    <source>
        <dbReference type="ARBA" id="ARBA00023125"/>
    </source>
</evidence>
<organism evidence="4 5">
    <name type="scientific">Corynebacterium sanguinis</name>
    <dbReference type="NCBI Taxonomy" id="2594913"/>
    <lineage>
        <taxon>Bacteria</taxon>
        <taxon>Bacillati</taxon>
        <taxon>Actinomycetota</taxon>
        <taxon>Actinomycetes</taxon>
        <taxon>Mycobacteriales</taxon>
        <taxon>Corynebacteriaceae</taxon>
        <taxon>Corynebacterium</taxon>
    </lineage>
</organism>
<feature type="domain" description="HTH tetR-type" evidence="2">
    <location>
        <begin position="8"/>
        <end position="50"/>
    </location>
</feature>
<dbReference type="SUPFAM" id="SSF46689">
    <property type="entry name" value="Homeodomain-like"/>
    <property type="match status" value="1"/>
</dbReference>
<dbReference type="GO" id="GO:0003700">
    <property type="term" value="F:DNA-binding transcription factor activity"/>
    <property type="evidence" value="ECO:0007669"/>
    <property type="project" value="TreeGrafter"/>
</dbReference>
<reference evidence="4 5" key="1">
    <citation type="submission" date="2020-07" db="EMBL/GenBank/DDBJ databases">
        <authorList>
            <person name="Khare M."/>
        </authorList>
    </citation>
    <scope>NUCLEOTIDE SEQUENCE [LARGE SCALE GENOMIC DNA]</scope>
    <source>
        <strain evidence="4 5">P8776</strain>
    </source>
</reference>
<keyword evidence="1" id="KW-0238">DNA-binding</keyword>
<dbReference type="Pfam" id="PF17937">
    <property type="entry name" value="TetR_C_28"/>
    <property type="match status" value="1"/>
</dbReference>
<dbReference type="InterPro" id="IPR001647">
    <property type="entry name" value="HTH_TetR"/>
</dbReference>
<feature type="domain" description="TetR transcriptional regulator CgmR-like C-terminal" evidence="3">
    <location>
        <begin position="77"/>
        <end position="165"/>
    </location>
</feature>
<evidence type="ECO:0000313" key="5">
    <source>
        <dbReference type="Proteomes" id="UP000580709"/>
    </source>
</evidence>
<dbReference type="GO" id="GO:0000976">
    <property type="term" value="F:transcription cis-regulatory region binding"/>
    <property type="evidence" value="ECO:0007669"/>
    <property type="project" value="TreeGrafter"/>
</dbReference>
<dbReference type="InterPro" id="IPR036271">
    <property type="entry name" value="Tet_transcr_reg_TetR-rel_C_sf"/>
</dbReference>
<dbReference type="InterPro" id="IPR041479">
    <property type="entry name" value="TetR_CgmR_C"/>
</dbReference>
<gene>
    <name evidence="4" type="ORF">H0H28_08200</name>
</gene>
<dbReference type="InterPro" id="IPR009057">
    <property type="entry name" value="Homeodomain-like_sf"/>
</dbReference>
<evidence type="ECO:0000259" key="3">
    <source>
        <dbReference type="Pfam" id="PF17937"/>
    </source>
</evidence>
<dbReference type="AlphaFoldDB" id="A0A838X3F4"/>
<evidence type="ECO:0000259" key="2">
    <source>
        <dbReference type="Pfam" id="PF00440"/>
    </source>
</evidence>